<evidence type="ECO:0000313" key="1">
    <source>
        <dbReference type="EMBL" id="KZB95315.1"/>
    </source>
</evidence>
<dbReference type="AlphaFoldDB" id="A0A175Y4F1"/>
<keyword evidence="2" id="KW-1185">Reference proteome</keyword>
<dbReference type="GeneID" id="93796991"/>
<comment type="caution">
    <text evidence="1">The sequence shown here is derived from an EMBL/GenBank/DDBJ whole genome shotgun (WGS) entry which is preliminary data.</text>
</comment>
<proteinExistence type="predicted"/>
<gene>
    <name evidence="1" type="ORF">AVM11_03310</name>
</gene>
<dbReference type="EMBL" id="LQCK02000012">
    <property type="protein sequence ID" value="KZB95315.1"/>
    <property type="molecule type" value="Genomic_DNA"/>
</dbReference>
<organism evidence="1 2">
    <name type="scientific">Sphingomonas melonis TY</name>
    <dbReference type="NCBI Taxonomy" id="621456"/>
    <lineage>
        <taxon>Bacteria</taxon>
        <taxon>Pseudomonadati</taxon>
        <taxon>Pseudomonadota</taxon>
        <taxon>Alphaproteobacteria</taxon>
        <taxon>Sphingomonadales</taxon>
        <taxon>Sphingomonadaceae</taxon>
        <taxon>Sphingomonas</taxon>
    </lineage>
</organism>
<dbReference type="STRING" id="621456.BJP26_03520"/>
<protein>
    <submittedName>
        <fullName evidence="1">Conjugal transfer protein TraR</fullName>
    </submittedName>
</protein>
<name>A0A175Y4F1_9SPHN</name>
<accession>A0A175Y4F1</accession>
<dbReference type="RefSeq" id="WP_017980597.1">
    <property type="nucleotide sequence ID" value="NZ_CP017578.1"/>
</dbReference>
<sequence>MADDADRAGDIADRLLERQIAGAVRVVPAGEPGDCRTCDSWSPRLVGGRCAPCRDGRRR</sequence>
<dbReference type="Proteomes" id="UP000078460">
    <property type="component" value="Unassembled WGS sequence"/>
</dbReference>
<reference evidence="1" key="1">
    <citation type="submission" date="2016-03" db="EMBL/GenBank/DDBJ databases">
        <title>Sphingomonas melonis TY, whole genome shotgun sequencing.</title>
        <authorList>
            <person name="Wang H."/>
            <person name="Zhu P."/>
        </authorList>
    </citation>
    <scope>NUCLEOTIDE SEQUENCE [LARGE SCALE GENOMIC DNA]</scope>
    <source>
        <strain evidence="1">TY</strain>
    </source>
</reference>
<dbReference type="OrthoDB" id="7065233at2"/>
<dbReference type="KEGG" id="smy:BJP26_03520"/>
<evidence type="ECO:0000313" key="2">
    <source>
        <dbReference type="Proteomes" id="UP000078460"/>
    </source>
</evidence>